<reference evidence="3" key="1">
    <citation type="submission" date="2019-04" db="EMBL/GenBank/DDBJ databases">
        <title>Genome assembly of Zosterops borbonicus 15179.</title>
        <authorList>
            <person name="Leroy T."/>
            <person name="Anselmetti Y."/>
            <person name="Tilak M.-K."/>
            <person name="Nabholz B."/>
        </authorList>
    </citation>
    <scope>NUCLEOTIDE SEQUENCE</scope>
    <source>
        <strain evidence="3">HGM_15179</strain>
        <tissue evidence="3">Muscle</tissue>
    </source>
</reference>
<comment type="caution">
    <text evidence="3">The sequence shown here is derived from an EMBL/GenBank/DDBJ whole genome shotgun (WGS) entry which is preliminary data.</text>
</comment>
<dbReference type="PANTHER" id="PTHR28634">
    <property type="entry name" value="ZINC FINGER B-BOX DOMAIN-CONTAINING PROTEIN 1"/>
    <property type="match status" value="1"/>
</dbReference>
<evidence type="ECO:0000313" key="4">
    <source>
        <dbReference type="Proteomes" id="UP000796761"/>
    </source>
</evidence>
<feature type="compositionally biased region" description="Basic and acidic residues" evidence="2">
    <location>
        <begin position="881"/>
        <end position="894"/>
    </location>
</feature>
<feature type="region of interest" description="Disordered" evidence="2">
    <location>
        <begin position="881"/>
        <end position="938"/>
    </location>
</feature>
<dbReference type="OrthoDB" id="6226111at2759"/>
<proteinExistence type="predicted"/>
<evidence type="ECO:0000313" key="3">
    <source>
        <dbReference type="EMBL" id="TRZ17369.1"/>
    </source>
</evidence>
<sequence length="938" mass="102988">MQFITGKFLNGLATSLQQFDFTVTIKLVLEGSAPLDAGSKEDEKCRTGVFQNPLNVMETSELPSSGPGSDFREKLLSIPVSSQPAHGGKDGGYGHIQPYRLEIPGSGIYRGEFGAFLWDAFTLAENGFQSMLPTLTLPLCSGETPPAELPPALGPSTGKRHQDDQRDEQLCSKAGRIGMVQPGEEKALRIVSNFLMDIFAVPGEVILGIMNVSDFVILPGSKAGTSARLKTKTVKELQLEKVQLETENEEMEKRLRELQLNMSREKEERRKLGAYHWKSGQAGLRTTPPRAVAQNNENRKKVSPEKVKLQLLKEQSQEPVKKPVKPERDVVSHEKLRVKGVACGTPELKAGLLEPASGSTCASPGKQDKGLLLSGAFDEEASAKTFQEALLQWRKGKSDPGGAPCTSGVPSEPVGVCEVQTNVSALKEPIHVEFQKDGLSYMEKLLLKKYRRTPVDQFFASCTKDSKPVQALSVHQAGAGGEGQGDDEDDDDDDDIEELTAEEVKKYWASVYRVEESKTVSENAESSLKIEFLDDSHSKDLEDSSVEETGAVGVNKEGKTDPLECGSILLSKPSICRPEEHRTSPLKEKNPVSPKEISQEKLTGCSDVEINAVQEESIEPKAGRRSLSSCELPEEISDPTEGGSKDLLETELQKSRREPQELGSVCTTQSLVLPVITKSSALQDVAKRHKCASTSYQGLEGFFVVGANPKQEKLEAPSPLAAASSPRDERIPFQGDGQWVSERSLSEYADDFVVQGVLESQLNRAANVCQAPNQPSPLMAAWMPWPGPENHSNLTCEDGTSSSRAWEKILGNVDFQNTLELKDHDTLDIFGTSVTPQKCEIWHLAEPKGNIWVLLIKDAENETAEHQEWHSLRMRKEECKLSSAEVEKDEERTKPVPGSSAARGTWDTAKKLEKQWKLKEEHISDGRATEEPPDSSVI</sequence>
<feature type="compositionally biased region" description="Basic and acidic residues" evidence="2">
    <location>
        <begin position="577"/>
        <end position="590"/>
    </location>
</feature>
<dbReference type="EMBL" id="SWJQ01000270">
    <property type="protein sequence ID" value="TRZ17369.1"/>
    <property type="molecule type" value="Genomic_DNA"/>
</dbReference>
<feature type="region of interest" description="Disordered" evidence="2">
    <location>
        <begin position="143"/>
        <end position="166"/>
    </location>
</feature>
<gene>
    <name evidence="3" type="ORF">HGM15179_009728</name>
</gene>
<dbReference type="PANTHER" id="PTHR28634:SF1">
    <property type="entry name" value="ZINC FINGER B-BOX DOMAIN-CONTAINING PROTEIN 1"/>
    <property type="match status" value="1"/>
</dbReference>
<feature type="region of interest" description="Disordered" evidence="2">
    <location>
        <begin position="533"/>
        <end position="564"/>
    </location>
</feature>
<keyword evidence="4" id="KW-1185">Reference proteome</keyword>
<protein>
    <recommendedName>
        <fullName evidence="5">Zinc finger B-box domain-containing protein 1</fullName>
    </recommendedName>
</protein>
<feature type="compositionally biased region" description="Basic and acidic residues" evidence="2">
    <location>
        <begin position="908"/>
        <end position="930"/>
    </location>
</feature>
<evidence type="ECO:0008006" key="5">
    <source>
        <dbReference type="Google" id="ProtNLM"/>
    </source>
</evidence>
<feature type="region of interest" description="Disordered" evidence="2">
    <location>
        <begin position="613"/>
        <end position="647"/>
    </location>
</feature>
<dbReference type="AlphaFoldDB" id="A0A8K1GEN8"/>
<accession>A0A8K1GEN8</accession>
<feature type="coiled-coil region" evidence="1">
    <location>
        <begin position="227"/>
        <end position="268"/>
    </location>
</feature>
<feature type="region of interest" description="Disordered" evidence="2">
    <location>
        <begin position="576"/>
        <end position="601"/>
    </location>
</feature>
<keyword evidence="1" id="KW-0175">Coiled coil</keyword>
<dbReference type="InterPro" id="IPR037688">
    <property type="entry name" value="ZBBX"/>
</dbReference>
<name>A0A8K1GEN8_9PASS</name>
<evidence type="ECO:0000256" key="2">
    <source>
        <dbReference type="SAM" id="MobiDB-lite"/>
    </source>
</evidence>
<organism evidence="3 4">
    <name type="scientific">Zosterops borbonicus</name>
    <dbReference type="NCBI Taxonomy" id="364589"/>
    <lineage>
        <taxon>Eukaryota</taxon>
        <taxon>Metazoa</taxon>
        <taxon>Chordata</taxon>
        <taxon>Craniata</taxon>
        <taxon>Vertebrata</taxon>
        <taxon>Euteleostomi</taxon>
        <taxon>Archelosauria</taxon>
        <taxon>Archosauria</taxon>
        <taxon>Dinosauria</taxon>
        <taxon>Saurischia</taxon>
        <taxon>Theropoda</taxon>
        <taxon>Coelurosauria</taxon>
        <taxon>Aves</taxon>
        <taxon>Neognathae</taxon>
        <taxon>Neoaves</taxon>
        <taxon>Telluraves</taxon>
        <taxon>Australaves</taxon>
        <taxon>Passeriformes</taxon>
        <taxon>Sylvioidea</taxon>
        <taxon>Zosteropidae</taxon>
        <taxon>Zosterops</taxon>
    </lineage>
</organism>
<dbReference type="Proteomes" id="UP000796761">
    <property type="component" value="Unassembled WGS sequence"/>
</dbReference>
<evidence type="ECO:0000256" key="1">
    <source>
        <dbReference type="SAM" id="Coils"/>
    </source>
</evidence>
<feature type="compositionally biased region" description="Basic and acidic residues" evidence="2">
    <location>
        <begin position="533"/>
        <end position="542"/>
    </location>
</feature>